<feature type="compositionally biased region" description="Basic and acidic residues" evidence="1">
    <location>
        <begin position="250"/>
        <end position="260"/>
    </location>
</feature>
<gene>
    <name evidence="2" type="ORF">BcabD6B2_36660</name>
</gene>
<proteinExistence type="predicted"/>
<dbReference type="InterPro" id="IPR011989">
    <property type="entry name" value="ARM-like"/>
</dbReference>
<organism evidence="2 3">
    <name type="scientific">Babesia caballi</name>
    <dbReference type="NCBI Taxonomy" id="5871"/>
    <lineage>
        <taxon>Eukaryota</taxon>
        <taxon>Sar</taxon>
        <taxon>Alveolata</taxon>
        <taxon>Apicomplexa</taxon>
        <taxon>Aconoidasida</taxon>
        <taxon>Piroplasmida</taxon>
        <taxon>Babesiidae</taxon>
        <taxon>Babesia</taxon>
    </lineage>
</organism>
<feature type="region of interest" description="Disordered" evidence="1">
    <location>
        <begin position="114"/>
        <end position="148"/>
    </location>
</feature>
<dbReference type="RefSeq" id="XP_067716300.1">
    <property type="nucleotide sequence ID" value="XM_067860199.1"/>
</dbReference>
<feature type="region of interest" description="Disordered" evidence="1">
    <location>
        <begin position="192"/>
        <end position="223"/>
    </location>
</feature>
<name>A0AAV4LVM4_BABCB</name>
<evidence type="ECO:0000256" key="1">
    <source>
        <dbReference type="SAM" id="MobiDB-lite"/>
    </source>
</evidence>
<dbReference type="EMBL" id="BPLF01000003">
    <property type="protein sequence ID" value="GIX64231.1"/>
    <property type="molecule type" value="Genomic_DNA"/>
</dbReference>
<reference evidence="2 3" key="1">
    <citation type="submission" date="2021-06" db="EMBL/GenBank/DDBJ databases">
        <title>Genome sequence of Babesia caballi.</title>
        <authorList>
            <person name="Yamagishi J."/>
            <person name="Kidaka T."/>
            <person name="Ochi A."/>
        </authorList>
    </citation>
    <scope>NUCLEOTIDE SEQUENCE [LARGE SCALE GENOMIC DNA]</scope>
    <source>
        <strain evidence="2">USDA-D6B2</strain>
    </source>
</reference>
<feature type="compositionally biased region" description="Polar residues" evidence="1">
    <location>
        <begin position="192"/>
        <end position="202"/>
    </location>
</feature>
<dbReference type="GeneID" id="94195712"/>
<keyword evidence="3" id="KW-1185">Reference proteome</keyword>
<dbReference type="Proteomes" id="UP001497744">
    <property type="component" value="Unassembled WGS sequence"/>
</dbReference>
<evidence type="ECO:0000313" key="2">
    <source>
        <dbReference type="EMBL" id="GIX64231.1"/>
    </source>
</evidence>
<feature type="compositionally biased region" description="Basic and acidic residues" evidence="1">
    <location>
        <begin position="135"/>
        <end position="148"/>
    </location>
</feature>
<evidence type="ECO:0000313" key="3">
    <source>
        <dbReference type="Proteomes" id="UP001497744"/>
    </source>
</evidence>
<dbReference type="Gene3D" id="1.25.10.10">
    <property type="entry name" value="Leucine-rich Repeat Variant"/>
    <property type="match status" value="1"/>
</dbReference>
<feature type="compositionally biased region" description="Polar residues" evidence="1">
    <location>
        <begin position="306"/>
        <end position="324"/>
    </location>
</feature>
<protein>
    <recommendedName>
        <fullName evidence="4">CLASP N-terminal domain-containing protein</fullName>
    </recommendedName>
</protein>
<feature type="region of interest" description="Disordered" evidence="1">
    <location>
        <begin position="300"/>
        <end position="336"/>
    </location>
</feature>
<dbReference type="SUPFAM" id="SSF48371">
    <property type="entry name" value="ARM repeat"/>
    <property type="match status" value="1"/>
</dbReference>
<accession>A0AAV4LVM4</accession>
<evidence type="ECO:0008006" key="4">
    <source>
        <dbReference type="Google" id="ProtNLM"/>
    </source>
</evidence>
<feature type="region of interest" description="Disordered" evidence="1">
    <location>
        <begin position="250"/>
        <end position="269"/>
    </location>
</feature>
<comment type="caution">
    <text evidence="2">The sequence shown here is derived from an EMBL/GenBank/DDBJ whole genome shotgun (WGS) entry which is preliminary data.</text>
</comment>
<sequence length="633" mass="69189">MTGCCCFKPAKAAKDESPLIDLRNPVLTEKEAQVPSATVETETEKRDIVKEQVIPAAQTSSPVIKPAKRDIYPTKPKQIRIVSNFDDERPISRANKVPLKSWWEENEPIEVDLSGRANSRRASREGEHTSSNAAKRYDSVKPTTDRETVKLRTPGFSGASRDKLQPINGFDGENIGDSRKVVERAVFKQSSNGNRLTNTSSGLKEGSFAFPTGHGGTEGTDNENLDATDHLSPDTVHNVNGYSHSIKTASKDRIRERSQTAEDNEWGLDGDDHVEIDSKYEYTSPKMSINVDSVLDEIPEFGGKSMSHQNRSNDNSVAGATTSDLPEDSGKLNSLNDADFQTDTAVSEGQLSWGQQQAKPVIPKVRPLPLRRGTTKTPLRRKAAAAKPTVATVMKLLDKLVTLDDSKWKELTSCHTEISAIVKDHGDLIAECDSSALMGAVRSITSHANNARSNLSNSGLQCLGNFYKGQGALLGQPLAEVLDVCVRKAASGSPEFICASANAALVKICLASSETKLCSILVKLYKTNKSAQLTILNCMCIVMDNTGPTVVKLKLLPDVVEIALDSLRTGSIEVRRAGKILMGVINEHEDVETLLNKMRKGDDVRRLASTSLKRFKEEEKIKYLEQLMSVATR</sequence>
<feature type="region of interest" description="Disordered" evidence="1">
    <location>
        <begin position="153"/>
        <end position="172"/>
    </location>
</feature>
<dbReference type="InterPro" id="IPR016024">
    <property type="entry name" value="ARM-type_fold"/>
</dbReference>
<dbReference type="AlphaFoldDB" id="A0AAV4LVM4"/>